<sequence length="269" mass="30285">MNTPFSEEFRLSITRALGDQLADALTTLRPAPLTQDNLNVLQAKPGVYQLYLRDQFVYVGKADKSLPSRLGNHLRKLSSRRELDIEAVSFACLYVAEDFSAVAPEKLLIKRHKAEGRIPWNTNGFGNKDPGRKRDHTALKVNHFDMLHPIDLGRTVEGVTAGPWKLHELLKAVKQGLPYNFRYQAPTTFKDALVAVPDARTTADELFRLIAPVLPEDWQISALMGYAIMYEDARVDYPSGWRYYRGTDVVTSTPEAEPAGEIEEEPADE</sequence>
<dbReference type="AlphaFoldDB" id="A0A4U0SIG2"/>
<gene>
    <name evidence="2" type="ORF">FCI23_21965</name>
</gene>
<dbReference type="Pfam" id="PF09517">
    <property type="entry name" value="RE_Eco29kI"/>
    <property type="match status" value="1"/>
</dbReference>
<protein>
    <submittedName>
        <fullName evidence="2">GIY-YIG nuclease family protein</fullName>
    </submittedName>
</protein>
<dbReference type="InterPro" id="IPR018575">
    <property type="entry name" value="Restrct_endonuc_II_Eco29kI"/>
</dbReference>
<proteinExistence type="predicted"/>
<dbReference type="InterPro" id="IPR000305">
    <property type="entry name" value="GIY-YIG_endonuc"/>
</dbReference>
<feature type="domain" description="GIY-YIG" evidence="1">
    <location>
        <begin position="43"/>
        <end position="118"/>
    </location>
</feature>
<organism evidence="2 3">
    <name type="scientific">Actinacidiphila oryziradicis</name>
    <dbReference type="NCBI Taxonomy" id="2571141"/>
    <lineage>
        <taxon>Bacteria</taxon>
        <taxon>Bacillati</taxon>
        <taxon>Actinomycetota</taxon>
        <taxon>Actinomycetes</taxon>
        <taxon>Kitasatosporales</taxon>
        <taxon>Streptomycetaceae</taxon>
        <taxon>Actinacidiphila</taxon>
    </lineage>
</organism>
<dbReference type="Proteomes" id="UP000305778">
    <property type="component" value="Unassembled WGS sequence"/>
</dbReference>
<evidence type="ECO:0000313" key="3">
    <source>
        <dbReference type="Proteomes" id="UP000305778"/>
    </source>
</evidence>
<dbReference type="OrthoDB" id="3352419at2"/>
<dbReference type="RefSeq" id="WP_136725643.1">
    <property type="nucleotide sequence ID" value="NZ_SUMC01000021.1"/>
</dbReference>
<accession>A0A4U0SIG2</accession>
<keyword evidence="3" id="KW-1185">Reference proteome</keyword>
<dbReference type="InterPro" id="IPR035901">
    <property type="entry name" value="GIY-YIG_endonuc_sf"/>
</dbReference>
<dbReference type="PROSITE" id="PS50164">
    <property type="entry name" value="GIY_YIG"/>
    <property type="match status" value="1"/>
</dbReference>
<reference evidence="2 3" key="1">
    <citation type="submission" date="2019-04" db="EMBL/GenBank/DDBJ databases">
        <title>Streptomyces oryziradicis sp. nov., a novel actinomycete isolated from rhizosphere soil of rice (Oryza sativa L.).</title>
        <authorList>
            <person name="Li C."/>
        </authorList>
    </citation>
    <scope>NUCLEOTIDE SEQUENCE [LARGE SCALE GENOMIC DNA]</scope>
    <source>
        <strain evidence="2 3">NEAU-C40</strain>
    </source>
</reference>
<dbReference type="Gene3D" id="3.40.1440.10">
    <property type="entry name" value="GIY-YIG endonuclease"/>
    <property type="match status" value="1"/>
</dbReference>
<dbReference type="EMBL" id="SUMC01000021">
    <property type="protein sequence ID" value="TKA09514.1"/>
    <property type="molecule type" value="Genomic_DNA"/>
</dbReference>
<name>A0A4U0SIG2_9ACTN</name>
<evidence type="ECO:0000259" key="1">
    <source>
        <dbReference type="PROSITE" id="PS50164"/>
    </source>
</evidence>
<evidence type="ECO:0000313" key="2">
    <source>
        <dbReference type="EMBL" id="TKA09514.1"/>
    </source>
</evidence>
<comment type="caution">
    <text evidence="2">The sequence shown here is derived from an EMBL/GenBank/DDBJ whole genome shotgun (WGS) entry which is preliminary data.</text>
</comment>